<dbReference type="PANTHER" id="PTHR13156">
    <property type="entry name" value="NADH-UBIQUINONE OXIDOREDUCTASE 13 KD-A SUBUNIT"/>
    <property type="match status" value="1"/>
</dbReference>
<dbReference type="GO" id="GO:0005739">
    <property type="term" value="C:mitochondrion"/>
    <property type="evidence" value="ECO:0007669"/>
    <property type="project" value="GOC"/>
</dbReference>
<organism evidence="2 3">
    <name type="scientific">Psylliodes chrysocephalus</name>
    <dbReference type="NCBI Taxonomy" id="3402493"/>
    <lineage>
        <taxon>Eukaryota</taxon>
        <taxon>Metazoa</taxon>
        <taxon>Ecdysozoa</taxon>
        <taxon>Arthropoda</taxon>
        <taxon>Hexapoda</taxon>
        <taxon>Insecta</taxon>
        <taxon>Pterygota</taxon>
        <taxon>Neoptera</taxon>
        <taxon>Endopterygota</taxon>
        <taxon>Coleoptera</taxon>
        <taxon>Polyphaga</taxon>
        <taxon>Cucujiformia</taxon>
        <taxon>Chrysomeloidea</taxon>
        <taxon>Chrysomelidae</taxon>
        <taxon>Galerucinae</taxon>
        <taxon>Alticini</taxon>
        <taxon>Psylliodes</taxon>
    </lineage>
</organism>
<dbReference type="PANTHER" id="PTHR13156:SF0">
    <property type="entry name" value="NADH DEHYDROGENASE [UBIQUINONE] IRON-SULFUR PROTEIN 6, MITOCHONDRIAL"/>
    <property type="match status" value="1"/>
</dbReference>
<proteinExistence type="predicted"/>
<dbReference type="EMBL" id="OV651819">
    <property type="protein sequence ID" value="CAH1113773.1"/>
    <property type="molecule type" value="Genomic_DNA"/>
</dbReference>
<sequence>MKGQLINKRNLTLFYNDSCSCYVTNLTFQFSITHKMSQIKLLAQLSEKILLRQQTCRVGARCMSDWVPKEKETHTGQKWDANDYRLSRFVDRPKHVNPNFAINLIDEVPPKACVERVVCCDGGSGPTGHPKVYINLDKPGNHACGYCGLRFYRDKLHI</sequence>
<reference evidence="2" key="1">
    <citation type="submission" date="2022-01" db="EMBL/GenBank/DDBJ databases">
        <authorList>
            <person name="King R."/>
        </authorList>
    </citation>
    <scope>NUCLEOTIDE SEQUENCE</scope>
</reference>
<dbReference type="OrthoDB" id="307899at2759"/>
<name>A0A9P0D2Z2_9CUCU</name>
<evidence type="ECO:0000313" key="3">
    <source>
        <dbReference type="Proteomes" id="UP001153636"/>
    </source>
</evidence>
<dbReference type="Proteomes" id="UP001153636">
    <property type="component" value="Chromosome 7"/>
</dbReference>
<feature type="domain" description="Zinc finger CHCC-type" evidence="1">
    <location>
        <begin position="116"/>
        <end position="151"/>
    </location>
</feature>
<evidence type="ECO:0000259" key="1">
    <source>
        <dbReference type="Pfam" id="PF10276"/>
    </source>
</evidence>
<protein>
    <recommendedName>
        <fullName evidence="1">Zinc finger CHCC-type domain-containing protein</fullName>
    </recommendedName>
</protein>
<dbReference type="Pfam" id="PF10276">
    <property type="entry name" value="zf-CHCC"/>
    <property type="match status" value="1"/>
</dbReference>
<dbReference type="FunFam" id="2.60.260.40:FF:000003">
    <property type="entry name" value="NADH dehydrogenase [ubiquinone] iron-sulfur protein 6, mitochondrial"/>
    <property type="match status" value="1"/>
</dbReference>
<evidence type="ECO:0000313" key="2">
    <source>
        <dbReference type="EMBL" id="CAH1113773.1"/>
    </source>
</evidence>
<dbReference type="Gene3D" id="2.60.260.40">
    <property type="entry name" value="q5lls5 like domains"/>
    <property type="match status" value="1"/>
</dbReference>
<accession>A0A9P0D2Z2</accession>
<dbReference type="AlphaFoldDB" id="A0A9P0D2Z2"/>
<gene>
    <name evidence="2" type="ORF">PSYICH_LOCUS13291</name>
</gene>
<dbReference type="GO" id="GO:0006120">
    <property type="term" value="P:mitochondrial electron transport, NADH to ubiquinone"/>
    <property type="evidence" value="ECO:0007669"/>
    <property type="project" value="TreeGrafter"/>
</dbReference>
<keyword evidence="3" id="KW-1185">Reference proteome</keyword>
<dbReference type="InterPro" id="IPR019401">
    <property type="entry name" value="Znf_CHCC"/>
</dbReference>